<feature type="transmembrane region" description="Helical" evidence="6">
    <location>
        <begin position="47"/>
        <end position="70"/>
    </location>
</feature>
<dbReference type="Pfam" id="PF07690">
    <property type="entry name" value="MFS_1"/>
    <property type="match status" value="1"/>
</dbReference>
<feature type="transmembrane region" description="Helical" evidence="6">
    <location>
        <begin position="269"/>
        <end position="290"/>
    </location>
</feature>
<feature type="transmembrane region" description="Helical" evidence="6">
    <location>
        <begin position="296"/>
        <end position="320"/>
    </location>
</feature>
<evidence type="ECO:0000259" key="7">
    <source>
        <dbReference type="PROSITE" id="PS50850"/>
    </source>
</evidence>
<keyword evidence="4 6" id="KW-1133">Transmembrane helix</keyword>
<accession>A0A0C1M778</accession>
<dbReference type="OrthoDB" id="9816041at2"/>
<dbReference type="RefSeq" id="WP_039143165.1">
    <property type="nucleotide sequence ID" value="NZ_JOJZ01000009.1"/>
</dbReference>
<dbReference type="GeneID" id="74912868"/>
<feature type="transmembrane region" description="Helical" evidence="6">
    <location>
        <begin position="195"/>
        <end position="214"/>
    </location>
</feature>
<feature type="transmembrane region" description="Helical" evidence="6">
    <location>
        <begin position="226"/>
        <end position="248"/>
    </location>
</feature>
<feature type="transmembrane region" description="Helical" evidence="6">
    <location>
        <begin position="133"/>
        <end position="151"/>
    </location>
</feature>
<dbReference type="PANTHER" id="PTHR42718:SF9">
    <property type="entry name" value="MAJOR FACILITATOR SUPERFAMILY MULTIDRUG TRANSPORTER MFSC"/>
    <property type="match status" value="1"/>
</dbReference>
<dbReference type="PROSITE" id="PS50850">
    <property type="entry name" value="MFS"/>
    <property type="match status" value="1"/>
</dbReference>
<evidence type="ECO:0000313" key="9">
    <source>
        <dbReference type="Proteomes" id="UP000031397"/>
    </source>
</evidence>
<feature type="domain" description="Major facilitator superfamily (MFS) profile" evidence="7">
    <location>
        <begin position="12"/>
        <end position="462"/>
    </location>
</feature>
<organism evidence="8 9">
    <name type="scientific">Fructilactobacillus fructivorans</name>
    <dbReference type="NCBI Taxonomy" id="1614"/>
    <lineage>
        <taxon>Bacteria</taxon>
        <taxon>Bacillati</taxon>
        <taxon>Bacillota</taxon>
        <taxon>Bacilli</taxon>
        <taxon>Lactobacillales</taxon>
        <taxon>Lactobacillaceae</taxon>
        <taxon>Fructilactobacillus</taxon>
    </lineage>
</organism>
<dbReference type="AlphaFoldDB" id="A0A0C1M778"/>
<keyword evidence="2" id="KW-0813">Transport</keyword>
<dbReference type="SUPFAM" id="SSF103473">
    <property type="entry name" value="MFS general substrate transporter"/>
    <property type="match status" value="1"/>
</dbReference>
<dbReference type="EMBL" id="JOJZ01000009">
    <property type="protein sequence ID" value="KID42234.1"/>
    <property type="molecule type" value="Genomic_DNA"/>
</dbReference>
<evidence type="ECO:0000256" key="4">
    <source>
        <dbReference type="ARBA" id="ARBA00022989"/>
    </source>
</evidence>
<dbReference type="GO" id="GO:0005886">
    <property type="term" value="C:plasma membrane"/>
    <property type="evidence" value="ECO:0007669"/>
    <property type="project" value="UniProtKB-SubCell"/>
</dbReference>
<dbReference type="InterPro" id="IPR011701">
    <property type="entry name" value="MFS"/>
</dbReference>
<dbReference type="PATRIC" id="fig|1614.7.peg.153"/>
<sequence>MDSKVSLKTKIAILATALLSFCGILLETSMNVTFPELSQIFHISLNLVQWISTGYLLVVTITMATTAYLLKRFSLKKIFVFAVLAFIVGDVLCAIAPNFWLLLIGRLIQAAATGLSLPMMYQIIFAEVPRPKIGFYTGIASMVISIAPALGPTYGGTLSSLLSWRYIFIIAFPIVLITLFIGLKSIDLQAPGISKRFDFISFALLIVTLFSFVWGANQFGVKGATFMSGLIPIIIGLITLGLFIYLNGHGDSQLMSLHPLKIPTVSLNAINYFLLMFINIGASFVIPIYAETVLHSSAMVAGLILLPGSIIGGVTSPFAGGVYDRFGAFKPIITGMVLLTIAMFLFSTMTAMFSTIILMLLFALLRFGFNCAFSCTITNAQETAPQSDSADVNSLFNMLQQYAGSIGTSVLATIYAFNQNQAHDAAQYVAKTIMGGHMDFLLLFVLAVAGLILTLVNWTIQRKHNTQNA</sequence>
<dbReference type="InterPro" id="IPR020846">
    <property type="entry name" value="MFS_dom"/>
</dbReference>
<dbReference type="Gene3D" id="1.20.1250.20">
    <property type="entry name" value="MFS general substrate transporter like domains"/>
    <property type="match status" value="1"/>
</dbReference>
<dbReference type="Proteomes" id="UP000031397">
    <property type="component" value="Unassembled WGS sequence"/>
</dbReference>
<dbReference type="PANTHER" id="PTHR42718">
    <property type="entry name" value="MAJOR FACILITATOR SUPERFAMILY MULTIDRUG TRANSPORTER MFSC"/>
    <property type="match status" value="1"/>
</dbReference>
<evidence type="ECO:0000256" key="2">
    <source>
        <dbReference type="ARBA" id="ARBA00022448"/>
    </source>
</evidence>
<protein>
    <submittedName>
        <fullName evidence="8">Drug resistance transporter, EmrB/QacA family</fullName>
    </submittedName>
</protein>
<feature type="transmembrane region" description="Helical" evidence="6">
    <location>
        <begin position="79"/>
        <end position="101"/>
    </location>
</feature>
<feature type="transmembrane region" description="Helical" evidence="6">
    <location>
        <begin position="332"/>
        <end position="365"/>
    </location>
</feature>
<gene>
    <name evidence="8" type="ORF">LfDm3_0163</name>
</gene>
<dbReference type="Gene3D" id="1.20.1720.10">
    <property type="entry name" value="Multidrug resistance protein D"/>
    <property type="match status" value="1"/>
</dbReference>
<evidence type="ECO:0000256" key="1">
    <source>
        <dbReference type="ARBA" id="ARBA00004651"/>
    </source>
</evidence>
<comment type="subcellular location">
    <subcellularLocation>
        <location evidence="1">Cell membrane</location>
        <topology evidence="1">Multi-pass membrane protein</topology>
    </subcellularLocation>
</comment>
<name>A0A0C1M778_9LACO</name>
<evidence type="ECO:0000256" key="5">
    <source>
        <dbReference type="ARBA" id="ARBA00023136"/>
    </source>
</evidence>
<feature type="transmembrane region" description="Helical" evidence="6">
    <location>
        <begin position="163"/>
        <end position="183"/>
    </location>
</feature>
<keyword evidence="9" id="KW-1185">Reference proteome</keyword>
<dbReference type="InterPro" id="IPR036259">
    <property type="entry name" value="MFS_trans_sf"/>
</dbReference>
<evidence type="ECO:0000313" key="8">
    <source>
        <dbReference type="EMBL" id="KID42234.1"/>
    </source>
</evidence>
<evidence type="ECO:0000256" key="6">
    <source>
        <dbReference type="SAM" id="Phobius"/>
    </source>
</evidence>
<evidence type="ECO:0000256" key="3">
    <source>
        <dbReference type="ARBA" id="ARBA00022692"/>
    </source>
</evidence>
<keyword evidence="5 6" id="KW-0472">Membrane</keyword>
<keyword evidence="3 6" id="KW-0812">Transmembrane</keyword>
<proteinExistence type="predicted"/>
<comment type="caution">
    <text evidence="8">The sequence shown here is derived from an EMBL/GenBank/DDBJ whole genome shotgun (WGS) entry which is preliminary data.</text>
</comment>
<dbReference type="GO" id="GO:0022857">
    <property type="term" value="F:transmembrane transporter activity"/>
    <property type="evidence" value="ECO:0007669"/>
    <property type="project" value="InterPro"/>
</dbReference>
<feature type="transmembrane region" description="Helical" evidence="6">
    <location>
        <begin position="440"/>
        <end position="460"/>
    </location>
</feature>
<feature type="transmembrane region" description="Helical" evidence="6">
    <location>
        <begin position="107"/>
        <end position="126"/>
    </location>
</feature>
<dbReference type="PRINTS" id="PR01036">
    <property type="entry name" value="TCRTETB"/>
</dbReference>
<reference evidence="8 9" key="1">
    <citation type="submission" date="2014-06" db="EMBL/GenBank/DDBJ databases">
        <title>Functional and comparative genomic analyses of the Drosophila gut microbiota identify candidate symbiosis factors.</title>
        <authorList>
            <person name="Newell P.D."/>
            <person name="Chaston J.M."/>
            <person name="Douglas A.E."/>
        </authorList>
    </citation>
    <scope>NUCLEOTIDE SEQUENCE [LARGE SCALE GENOMIC DNA]</scope>
    <source>
        <strain evidence="8 9">DmCS_002</strain>
    </source>
</reference>